<comment type="caution">
    <text evidence="2">The sequence shown here is derived from an EMBL/GenBank/DDBJ whole genome shotgun (WGS) entry which is preliminary data.</text>
</comment>
<dbReference type="EMBL" id="MCFJ01000003">
    <property type="protein sequence ID" value="ORY68654.1"/>
    <property type="molecule type" value="Genomic_DNA"/>
</dbReference>
<sequence length="66" mass="7666">MMGRLLPNADRRHTPELTTPSEEYGLDCRISNSTHISNQYYSSWPCQAMTNRKSTQCRRVFEVDKG</sequence>
<keyword evidence="3" id="KW-1185">Reference proteome</keyword>
<accession>A0A1Y2EBH7</accession>
<dbReference type="RefSeq" id="XP_040718941.1">
    <property type="nucleotide sequence ID" value="XM_040859617.1"/>
</dbReference>
<organism evidence="2 3">
    <name type="scientific">Pseudomassariella vexata</name>
    <dbReference type="NCBI Taxonomy" id="1141098"/>
    <lineage>
        <taxon>Eukaryota</taxon>
        <taxon>Fungi</taxon>
        <taxon>Dikarya</taxon>
        <taxon>Ascomycota</taxon>
        <taxon>Pezizomycotina</taxon>
        <taxon>Sordariomycetes</taxon>
        <taxon>Xylariomycetidae</taxon>
        <taxon>Amphisphaeriales</taxon>
        <taxon>Pseudomassariaceae</taxon>
        <taxon>Pseudomassariella</taxon>
    </lineage>
</organism>
<protein>
    <submittedName>
        <fullName evidence="2">Uncharacterized protein</fullName>
    </submittedName>
</protein>
<feature type="region of interest" description="Disordered" evidence="1">
    <location>
        <begin position="1"/>
        <end position="22"/>
    </location>
</feature>
<evidence type="ECO:0000313" key="3">
    <source>
        <dbReference type="Proteomes" id="UP000193689"/>
    </source>
</evidence>
<evidence type="ECO:0000256" key="1">
    <source>
        <dbReference type="SAM" id="MobiDB-lite"/>
    </source>
</evidence>
<evidence type="ECO:0000313" key="2">
    <source>
        <dbReference type="EMBL" id="ORY68654.1"/>
    </source>
</evidence>
<dbReference type="GeneID" id="63775829"/>
<reference evidence="2 3" key="1">
    <citation type="submission" date="2016-07" db="EMBL/GenBank/DDBJ databases">
        <title>Pervasive Adenine N6-methylation of Active Genes in Fungi.</title>
        <authorList>
            <consortium name="DOE Joint Genome Institute"/>
            <person name="Mondo S.J."/>
            <person name="Dannebaum R.O."/>
            <person name="Kuo R.C."/>
            <person name="Labutti K."/>
            <person name="Haridas S."/>
            <person name="Kuo A."/>
            <person name="Salamov A."/>
            <person name="Ahrendt S.R."/>
            <person name="Lipzen A."/>
            <person name="Sullivan W."/>
            <person name="Andreopoulos W.B."/>
            <person name="Clum A."/>
            <person name="Lindquist E."/>
            <person name="Daum C."/>
            <person name="Ramamoorthy G.K."/>
            <person name="Gryganskyi A."/>
            <person name="Culley D."/>
            <person name="Magnuson J.K."/>
            <person name="James T.Y."/>
            <person name="O'Malley M.A."/>
            <person name="Stajich J.E."/>
            <person name="Spatafora J.W."/>
            <person name="Visel A."/>
            <person name="Grigoriev I.V."/>
        </authorList>
    </citation>
    <scope>NUCLEOTIDE SEQUENCE [LARGE SCALE GENOMIC DNA]</scope>
    <source>
        <strain evidence="2 3">CBS 129021</strain>
    </source>
</reference>
<dbReference type="Proteomes" id="UP000193689">
    <property type="component" value="Unassembled WGS sequence"/>
</dbReference>
<proteinExistence type="predicted"/>
<dbReference type="AlphaFoldDB" id="A0A1Y2EBH7"/>
<name>A0A1Y2EBH7_9PEZI</name>
<gene>
    <name evidence="2" type="ORF">BCR38DRAFT_423958</name>
</gene>
<dbReference type="InParanoid" id="A0A1Y2EBH7"/>